<evidence type="ECO:0000259" key="7">
    <source>
        <dbReference type="PROSITE" id="PS50188"/>
    </source>
</evidence>
<dbReference type="AlphaFoldDB" id="A0AAN9Y2J5"/>
<dbReference type="CDD" id="cd12872">
    <property type="entry name" value="SPRY_Ash2"/>
    <property type="match status" value="1"/>
</dbReference>
<gene>
    <name evidence="8" type="ORF">V9T40_001277</name>
</gene>
<dbReference type="InterPro" id="IPR001870">
    <property type="entry name" value="B30.2/SPRY"/>
</dbReference>
<dbReference type="SUPFAM" id="SSF49899">
    <property type="entry name" value="Concanavalin A-like lectins/glucanases"/>
    <property type="match status" value="1"/>
</dbReference>
<organism evidence="8 9">
    <name type="scientific">Parthenolecanium corni</name>
    <dbReference type="NCBI Taxonomy" id="536013"/>
    <lineage>
        <taxon>Eukaryota</taxon>
        <taxon>Metazoa</taxon>
        <taxon>Ecdysozoa</taxon>
        <taxon>Arthropoda</taxon>
        <taxon>Hexapoda</taxon>
        <taxon>Insecta</taxon>
        <taxon>Pterygota</taxon>
        <taxon>Neoptera</taxon>
        <taxon>Paraneoptera</taxon>
        <taxon>Hemiptera</taxon>
        <taxon>Sternorrhyncha</taxon>
        <taxon>Coccoidea</taxon>
        <taxon>Coccidae</taxon>
        <taxon>Parthenolecanium</taxon>
    </lineage>
</organism>
<dbReference type="Pfam" id="PF21198">
    <property type="entry name" value="ASH2L-like_WH"/>
    <property type="match status" value="1"/>
</dbReference>
<feature type="region of interest" description="Disordered" evidence="6">
    <location>
        <begin position="336"/>
        <end position="364"/>
    </location>
</feature>
<evidence type="ECO:0000313" key="9">
    <source>
        <dbReference type="Proteomes" id="UP001367676"/>
    </source>
</evidence>
<dbReference type="Pfam" id="PF21257">
    <property type="entry name" value="PHD_ash2p_like"/>
    <property type="match status" value="1"/>
</dbReference>
<dbReference type="FunFam" id="3.90.980.20:FF:000005">
    <property type="entry name" value="Set1/Ash2 histone methyltransferase complex subunit ASH2"/>
    <property type="match status" value="1"/>
</dbReference>
<keyword evidence="9" id="KW-1185">Reference proteome</keyword>
<proteinExistence type="predicted"/>
<feature type="compositionally biased region" description="Acidic residues" evidence="6">
    <location>
        <begin position="90"/>
        <end position="103"/>
    </location>
</feature>
<dbReference type="InterPro" id="IPR011011">
    <property type="entry name" value="Znf_FYVE_PHD"/>
</dbReference>
<reference evidence="8 9" key="1">
    <citation type="submission" date="2024-03" db="EMBL/GenBank/DDBJ databases">
        <title>Adaptation during the transition from Ophiocordyceps entomopathogen to insect associate is accompanied by gene loss and intensified selection.</title>
        <authorList>
            <person name="Ward C.M."/>
            <person name="Onetto C.A."/>
            <person name="Borneman A.R."/>
        </authorList>
    </citation>
    <scope>NUCLEOTIDE SEQUENCE [LARGE SCALE GENOMIC DNA]</scope>
    <source>
        <strain evidence="8">AWRI1</strain>
        <tissue evidence="8">Single Adult Female</tissue>
    </source>
</reference>
<evidence type="ECO:0000256" key="6">
    <source>
        <dbReference type="SAM" id="MobiDB-lite"/>
    </source>
</evidence>
<dbReference type="SMART" id="SM00249">
    <property type="entry name" value="PHD"/>
    <property type="match status" value="1"/>
</dbReference>
<protein>
    <recommendedName>
        <fullName evidence="7">B30.2/SPRY domain-containing protein</fullName>
    </recommendedName>
</protein>
<keyword evidence="5" id="KW-0539">Nucleus</keyword>
<dbReference type="InterPro" id="IPR043136">
    <property type="entry name" value="B30.2/SPRY_sf"/>
</dbReference>
<dbReference type="PROSITE" id="PS01359">
    <property type="entry name" value="ZF_PHD_1"/>
    <property type="match status" value="1"/>
</dbReference>
<dbReference type="Gene3D" id="3.90.980.20">
    <property type="match status" value="1"/>
</dbReference>
<dbReference type="SUPFAM" id="SSF57903">
    <property type="entry name" value="FYVE/PHD zinc finger"/>
    <property type="match status" value="1"/>
</dbReference>
<dbReference type="GO" id="GO:0008270">
    <property type="term" value="F:zinc ion binding"/>
    <property type="evidence" value="ECO:0007669"/>
    <property type="project" value="UniProtKB-KW"/>
</dbReference>
<dbReference type="InterPro" id="IPR037353">
    <property type="entry name" value="ASH2"/>
</dbReference>
<dbReference type="EMBL" id="JBBCAQ010000034">
    <property type="protein sequence ID" value="KAK7580648.1"/>
    <property type="molecule type" value="Genomic_DNA"/>
</dbReference>
<dbReference type="InterPro" id="IPR049455">
    <property type="entry name" value="ASH2-like_PHD"/>
</dbReference>
<evidence type="ECO:0000256" key="3">
    <source>
        <dbReference type="ARBA" id="ARBA00022771"/>
    </source>
</evidence>
<dbReference type="PANTHER" id="PTHR10598">
    <property type="entry name" value="SET1/ASH2 HISTONE METHYLTRANSFERASE COMPLEX SUBUNIT ASH2"/>
    <property type="match status" value="1"/>
</dbReference>
<dbReference type="GO" id="GO:0000976">
    <property type="term" value="F:transcription cis-regulatory region binding"/>
    <property type="evidence" value="ECO:0007669"/>
    <property type="project" value="TreeGrafter"/>
</dbReference>
<feature type="compositionally biased region" description="Polar residues" evidence="6">
    <location>
        <begin position="1"/>
        <end position="17"/>
    </location>
</feature>
<keyword evidence="2" id="KW-0479">Metal-binding</keyword>
<feature type="domain" description="B30.2/SPRY" evidence="7">
    <location>
        <begin position="411"/>
        <end position="632"/>
    </location>
</feature>
<evidence type="ECO:0000313" key="8">
    <source>
        <dbReference type="EMBL" id="KAK7580648.1"/>
    </source>
</evidence>
<dbReference type="Gene3D" id="2.60.120.920">
    <property type="match status" value="1"/>
</dbReference>
<evidence type="ECO:0000256" key="5">
    <source>
        <dbReference type="ARBA" id="ARBA00023242"/>
    </source>
</evidence>
<feature type="compositionally biased region" description="Polar residues" evidence="6">
    <location>
        <begin position="52"/>
        <end position="74"/>
    </location>
</feature>
<sequence>MSDNIDSKASTPATNDAQDSDKNLLLNENPIEDAQNTNIEETKHESDETTENSEYISMPTSTADDQNEANSTSKSYDDIETVHSVPSEIETGDGEPIVDDDMLKDESESAKSSQIDEIPEKSEELPKESLIDDCSASKENIDKSNTLSDDLIFIKPKDKDRGHCYCGKDRNLNIVELICANCNHWFHESCISYQLGMLVPFMMNYVFYCKNCSRSGLETFQKKKASIQQLCVTAIGNLIQTSIKEGKPKKFFSKDKDIIPFIESHWEGMNTAARRVTQSWHSTILRELTKNAGTYFVINQNESDTAFGLFNPDITQIKPNYDAMLKAGHNRVGIQPVGATGVKGRGGAKRKAPGEGPNAGIGKRNRIDTAPVKLSPHGYPLEHPYNKDGFRYFLAEPDPHAPFRQEFDESSELAGKPIPEWLYRSLCPNAVLIALHDRAPQLRVCDDRLSLVGEKGYCMARATHCVSRGMWYYEVNVEEMRDGSACRIGWGQAFANLQTPLGFDKFGYCWRSRKGTKFHEARGKHYSSGYSEGDTLGLLIYLPDTRDTPRLPQTLKDRPLIKFKSHLYYEEKDNIAEKTKALTPLKGSKIVFFKNGECQGEAFTDIYKGQYYPAVSLYKPCMLSLNFGPDFKYLPDKTQYPFRAMWERAEETICEQTLSDLIYLTENEGKLKLDL</sequence>
<dbReference type="InterPro" id="IPR003877">
    <property type="entry name" value="SPRY_dom"/>
</dbReference>
<dbReference type="InterPro" id="IPR053835">
    <property type="entry name" value="ASH2L-like_WH"/>
</dbReference>
<dbReference type="Pfam" id="PF00622">
    <property type="entry name" value="SPRY"/>
    <property type="match status" value="1"/>
</dbReference>
<dbReference type="PROSITE" id="PS50188">
    <property type="entry name" value="B302_SPRY"/>
    <property type="match status" value="1"/>
</dbReference>
<dbReference type="PANTHER" id="PTHR10598:SF0">
    <property type="entry name" value="SET1_ASH2 HISTONE METHYLTRANSFERASE COMPLEX SUBUNIT ASH2"/>
    <property type="match status" value="1"/>
</dbReference>
<dbReference type="Proteomes" id="UP001367676">
    <property type="component" value="Unassembled WGS sequence"/>
</dbReference>
<dbReference type="SMART" id="SM00449">
    <property type="entry name" value="SPRY"/>
    <property type="match status" value="1"/>
</dbReference>
<evidence type="ECO:0000256" key="4">
    <source>
        <dbReference type="ARBA" id="ARBA00022833"/>
    </source>
</evidence>
<evidence type="ECO:0000256" key="2">
    <source>
        <dbReference type="ARBA" id="ARBA00022723"/>
    </source>
</evidence>
<comment type="caution">
    <text evidence="8">The sequence shown here is derived from an EMBL/GenBank/DDBJ whole genome shotgun (WGS) entry which is preliminary data.</text>
</comment>
<name>A0AAN9Y2J5_9HEMI</name>
<dbReference type="InterPro" id="IPR001965">
    <property type="entry name" value="Znf_PHD"/>
</dbReference>
<dbReference type="InterPro" id="IPR013320">
    <property type="entry name" value="ConA-like_dom_sf"/>
</dbReference>
<accession>A0AAN9Y2J5</accession>
<keyword evidence="4" id="KW-0862">Zinc</keyword>
<dbReference type="CDD" id="cd15583">
    <property type="entry name" value="PHD_ash2p_like"/>
    <property type="match status" value="1"/>
</dbReference>
<dbReference type="GO" id="GO:0048188">
    <property type="term" value="C:Set1C/COMPASS complex"/>
    <property type="evidence" value="ECO:0007669"/>
    <property type="project" value="InterPro"/>
</dbReference>
<comment type="subcellular location">
    <subcellularLocation>
        <location evidence="1">Nucleus</location>
    </subcellularLocation>
</comment>
<dbReference type="InterPro" id="IPR019786">
    <property type="entry name" value="Zinc_finger_PHD-type_CS"/>
</dbReference>
<feature type="region of interest" description="Disordered" evidence="6">
    <location>
        <begin position="1"/>
        <end position="129"/>
    </location>
</feature>
<keyword evidence="3" id="KW-0863">Zinc-finger</keyword>
<feature type="compositionally biased region" description="Basic and acidic residues" evidence="6">
    <location>
        <begin position="118"/>
        <end position="129"/>
    </location>
</feature>
<evidence type="ECO:0000256" key="1">
    <source>
        <dbReference type="ARBA" id="ARBA00004123"/>
    </source>
</evidence>